<name>A0A8I5TDS1_PONAB</name>
<reference evidence="1" key="2">
    <citation type="submission" date="2025-08" db="UniProtKB">
        <authorList>
            <consortium name="Ensembl"/>
        </authorList>
    </citation>
    <scope>IDENTIFICATION</scope>
</reference>
<dbReference type="InterPro" id="IPR010999">
    <property type="entry name" value="Retrovr_matrix"/>
</dbReference>
<organism evidence="1 2">
    <name type="scientific">Pongo abelii</name>
    <name type="common">Sumatran orangutan</name>
    <name type="synonym">Pongo pygmaeus abelii</name>
    <dbReference type="NCBI Taxonomy" id="9601"/>
    <lineage>
        <taxon>Eukaryota</taxon>
        <taxon>Metazoa</taxon>
        <taxon>Chordata</taxon>
        <taxon>Craniata</taxon>
        <taxon>Vertebrata</taxon>
        <taxon>Euteleostomi</taxon>
        <taxon>Mammalia</taxon>
        <taxon>Eutheria</taxon>
        <taxon>Euarchontoglires</taxon>
        <taxon>Primates</taxon>
        <taxon>Haplorrhini</taxon>
        <taxon>Catarrhini</taxon>
        <taxon>Hominidae</taxon>
        <taxon>Pongo</taxon>
    </lineage>
</organism>
<dbReference type="SUPFAM" id="SSF47836">
    <property type="entry name" value="Retroviral matrix proteins"/>
    <property type="match status" value="1"/>
</dbReference>
<dbReference type="Proteomes" id="UP000001595">
    <property type="component" value="Chromosome 14"/>
</dbReference>
<accession>A0A8I5TDS1</accession>
<keyword evidence="2" id="KW-1185">Reference proteome</keyword>
<reference evidence="1 2" key="1">
    <citation type="submission" date="2008-02" db="EMBL/GenBank/DDBJ databases">
        <title>A 6x draft sequence assembly of the Pongo pygmaeus abelii genome.</title>
        <authorList>
            <person name="Wilson R.K."/>
            <person name="Mardis E."/>
        </authorList>
    </citation>
    <scope>NUCLEOTIDE SEQUENCE [LARGE SCALE GENOMIC DNA]</scope>
</reference>
<sequence>LFLLSSPTSLTIPQPLSPFNLGTTFQSLPSFNFNSFHFLVETKETRFIHGPKTPAPVTDWEGSLHLVFNHCRDASLIIHPHFRGVRPRRDACLGPSSLAASPIFLGEGQVPQPLLSVSLPLLHLSGGQETPNPFSFTLSGKSRFSGGRASTPTSYLCAPFPYFHAPTSYLCTPIPYFHAPTSYLCAPIPYFHAPTSYLCTPTPYFCALTPFPLFWRVRTPKPLPSLSLLSLFSRLASFTMNNLPPSIPPSSPLACVHKNLKPLQLTPDLKPKPLIFFCNTAWPQYKLGNGSKWPENGTFYFSTLQDLNNFC</sequence>
<dbReference type="GeneTree" id="ENSGT01050000248485"/>
<reference evidence="1" key="3">
    <citation type="submission" date="2025-09" db="UniProtKB">
        <authorList>
            <consortium name="Ensembl"/>
        </authorList>
    </citation>
    <scope>IDENTIFICATION</scope>
</reference>
<dbReference type="Gene3D" id="1.10.150.180">
    <property type="entry name" value="Gamma-retroviral matrix domain"/>
    <property type="match status" value="1"/>
</dbReference>
<dbReference type="AlphaFoldDB" id="A0A8I5TDS1"/>
<dbReference type="InterPro" id="IPR036946">
    <property type="entry name" value="G_retro_matrix_sf"/>
</dbReference>
<dbReference type="Ensembl" id="ENSPPYT00000049199.1">
    <property type="protein sequence ID" value="ENSPPYP00000034880.1"/>
    <property type="gene ID" value="ENSPPYG00000039435.1"/>
</dbReference>
<evidence type="ECO:0000313" key="1">
    <source>
        <dbReference type="Ensembl" id="ENSPPYP00000034880.1"/>
    </source>
</evidence>
<protein>
    <submittedName>
        <fullName evidence="1">Uncharacterized protein</fullName>
    </submittedName>
</protein>
<evidence type="ECO:0000313" key="2">
    <source>
        <dbReference type="Proteomes" id="UP000001595"/>
    </source>
</evidence>
<proteinExistence type="predicted"/>